<organism evidence="1 2">
    <name type="scientific">Actinomadura livida</name>
    <dbReference type="NCBI Taxonomy" id="79909"/>
    <lineage>
        <taxon>Bacteria</taxon>
        <taxon>Bacillati</taxon>
        <taxon>Actinomycetota</taxon>
        <taxon>Actinomycetes</taxon>
        <taxon>Streptosporangiales</taxon>
        <taxon>Thermomonosporaceae</taxon>
        <taxon>Actinomadura</taxon>
    </lineage>
</organism>
<dbReference type="Proteomes" id="UP000549343">
    <property type="component" value="Unassembled WGS sequence"/>
</dbReference>
<gene>
    <name evidence="1" type="ORF">F4557_004813</name>
</gene>
<name>A0A7W7IG66_9ACTN</name>
<sequence>MDVVIIQEPLGQVQDPVVDGQQADRGTRKGKRVDRLRISEGERYTQILFRSEVIRR</sequence>
<reference evidence="1 2" key="1">
    <citation type="submission" date="2020-08" db="EMBL/GenBank/DDBJ databases">
        <title>Sequencing the genomes of 1000 actinobacteria strains.</title>
        <authorList>
            <person name="Klenk H.-P."/>
        </authorList>
    </citation>
    <scope>NUCLEOTIDE SEQUENCE [LARGE SCALE GENOMIC DNA]</scope>
    <source>
        <strain evidence="1 2">DSM 44772</strain>
    </source>
</reference>
<dbReference type="RefSeq" id="WP_184886271.1">
    <property type="nucleotide sequence ID" value="NZ_BAAAHD010000018.1"/>
</dbReference>
<evidence type="ECO:0000313" key="2">
    <source>
        <dbReference type="Proteomes" id="UP000549343"/>
    </source>
</evidence>
<proteinExistence type="predicted"/>
<comment type="caution">
    <text evidence="1">The sequence shown here is derived from an EMBL/GenBank/DDBJ whole genome shotgun (WGS) entry which is preliminary data.</text>
</comment>
<dbReference type="AlphaFoldDB" id="A0A7W7IG66"/>
<evidence type="ECO:0000313" key="1">
    <source>
        <dbReference type="EMBL" id="MBB4776395.1"/>
    </source>
</evidence>
<protein>
    <submittedName>
        <fullName evidence="1">Uncharacterized protein</fullName>
    </submittedName>
</protein>
<accession>A0A7W7IG66</accession>
<dbReference type="EMBL" id="JACHMV010000001">
    <property type="protein sequence ID" value="MBB4776395.1"/>
    <property type="molecule type" value="Genomic_DNA"/>
</dbReference>